<evidence type="ECO:0000313" key="12">
    <source>
        <dbReference type="EMBL" id="GLW67143.1"/>
    </source>
</evidence>
<evidence type="ECO:0000256" key="4">
    <source>
        <dbReference type="ARBA" id="ARBA00022630"/>
    </source>
</evidence>
<evidence type="ECO:0000256" key="3">
    <source>
        <dbReference type="ARBA" id="ARBA00016337"/>
    </source>
</evidence>
<dbReference type="RefSeq" id="WP_067912925.1">
    <property type="nucleotide sequence ID" value="NZ_BSRZ01000020.1"/>
</dbReference>
<comment type="cofactor">
    <cofactor evidence="1">
        <name>Mg(2+)</name>
        <dbReference type="ChEBI" id="CHEBI:18420"/>
    </cofactor>
</comment>
<evidence type="ECO:0000256" key="10">
    <source>
        <dbReference type="ARBA" id="ARBA00048540"/>
    </source>
</evidence>
<keyword evidence="4" id="KW-0285">Flavoprotein</keyword>
<dbReference type="EMBL" id="BSRZ01000020">
    <property type="protein sequence ID" value="GLW67143.1"/>
    <property type="molecule type" value="Genomic_DNA"/>
</dbReference>
<evidence type="ECO:0000256" key="9">
    <source>
        <dbReference type="ARBA" id="ARBA00031306"/>
    </source>
</evidence>
<dbReference type="InterPro" id="IPR003374">
    <property type="entry name" value="ApbE-like_sf"/>
</dbReference>
<keyword evidence="6" id="KW-0479">Metal-binding</keyword>
<evidence type="ECO:0000256" key="11">
    <source>
        <dbReference type="SAM" id="MobiDB-lite"/>
    </source>
</evidence>
<dbReference type="Pfam" id="PF02424">
    <property type="entry name" value="ApbE"/>
    <property type="match status" value="1"/>
</dbReference>
<dbReference type="SUPFAM" id="SSF143631">
    <property type="entry name" value="ApbE-like"/>
    <property type="match status" value="1"/>
</dbReference>
<dbReference type="Proteomes" id="UP001165124">
    <property type="component" value="Unassembled WGS sequence"/>
</dbReference>
<evidence type="ECO:0000313" key="13">
    <source>
        <dbReference type="Proteomes" id="UP001165124"/>
    </source>
</evidence>
<feature type="region of interest" description="Disordered" evidence="11">
    <location>
        <begin position="1"/>
        <end position="24"/>
    </location>
</feature>
<keyword evidence="13" id="KW-1185">Reference proteome</keyword>
<evidence type="ECO:0000256" key="1">
    <source>
        <dbReference type="ARBA" id="ARBA00001946"/>
    </source>
</evidence>
<organism evidence="12 13">
    <name type="scientific">Actinomadura rubrobrunea</name>
    <dbReference type="NCBI Taxonomy" id="115335"/>
    <lineage>
        <taxon>Bacteria</taxon>
        <taxon>Bacillati</taxon>
        <taxon>Actinomycetota</taxon>
        <taxon>Actinomycetes</taxon>
        <taxon>Streptosporangiales</taxon>
        <taxon>Thermomonosporaceae</taxon>
        <taxon>Actinomadura</taxon>
    </lineage>
</organism>
<dbReference type="GO" id="GO:0046872">
    <property type="term" value="F:metal ion binding"/>
    <property type="evidence" value="ECO:0007669"/>
    <property type="project" value="UniProtKB-KW"/>
</dbReference>
<name>A0A9W6UYE9_9ACTN</name>
<dbReference type="GO" id="GO:0016740">
    <property type="term" value="F:transferase activity"/>
    <property type="evidence" value="ECO:0007669"/>
    <property type="project" value="UniProtKB-KW"/>
</dbReference>
<evidence type="ECO:0000256" key="8">
    <source>
        <dbReference type="ARBA" id="ARBA00022842"/>
    </source>
</evidence>
<evidence type="ECO:0000256" key="2">
    <source>
        <dbReference type="ARBA" id="ARBA00011955"/>
    </source>
</evidence>
<comment type="caution">
    <text evidence="12">The sequence shown here is derived from an EMBL/GenBank/DDBJ whole genome shotgun (WGS) entry which is preliminary data.</text>
</comment>
<keyword evidence="7" id="KW-0274">FAD</keyword>
<sequence>MNPLNQQERGRRTGLGEPGPGRERFPLWGTTATVAVTEPRRLGVARHAVDRVVADIGAACDAYRGGSDLARVHAAAGHPVRVGATFHALLWTALHAAEVTGGGADPLVRAPKGAWRSIVIDDPPGTVLLPPGTTLDLWPTAKVFAVDRAAELAAGEAGCGVLVSLDGKISVAGALPARGWRLRLTDDLDDARGDDDPFGQDIVLRMQCGLVTRALTAADRPALNGGTGVTWLIDRLASRSARGPWRTISVVADSCVDADTACIAAAAHGPEAAEWLKSLGLAARTVHEDGWALTIGDWPAVSSSS</sequence>
<keyword evidence="5" id="KW-0808">Transferase</keyword>
<evidence type="ECO:0000256" key="7">
    <source>
        <dbReference type="ARBA" id="ARBA00022827"/>
    </source>
</evidence>
<proteinExistence type="predicted"/>
<dbReference type="EC" id="2.7.1.180" evidence="2"/>
<reference evidence="12" key="1">
    <citation type="submission" date="2023-02" db="EMBL/GenBank/DDBJ databases">
        <title>Actinomadura rubrobrunea NBRC 14622.</title>
        <authorList>
            <person name="Ichikawa N."/>
            <person name="Sato H."/>
            <person name="Tonouchi N."/>
        </authorList>
    </citation>
    <scope>NUCLEOTIDE SEQUENCE</scope>
    <source>
        <strain evidence="12">NBRC 14622</strain>
    </source>
</reference>
<dbReference type="Gene3D" id="3.10.520.10">
    <property type="entry name" value="ApbE-like domains"/>
    <property type="match status" value="1"/>
</dbReference>
<dbReference type="AlphaFoldDB" id="A0A9W6UYE9"/>
<dbReference type="PANTHER" id="PTHR30040:SF2">
    <property type="entry name" value="FAD:PROTEIN FMN TRANSFERASE"/>
    <property type="match status" value="1"/>
</dbReference>
<protein>
    <recommendedName>
        <fullName evidence="3">FAD:protein FMN transferase</fullName>
        <ecNumber evidence="2">2.7.1.180</ecNumber>
    </recommendedName>
    <alternativeName>
        <fullName evidence="9">Flavin transferase</fullName>
    </alternativeName>
</protein>
<gene>
    <name evidence="12" type="ORF">Arub01_53860</name>
</gene>
<dbReference type="PANTHER" id="PTHR30040">
    <property type="entry name" value="THIAMINE BIOSYNTHESIS LIPOPROTEIN APBE"/>
    <property type="match status" value="1"/>
</dbReference>
<dbReference type="InterPro" id="IPR024932">
    <property type="entry name" value="ApbE"/>
</dbReference>
<keyword evidence="8" id="KW-0460">Magnesium</keyword>
<evidence type="ECO:0000256" key="5">
    <source>
        <dbReference type="ARBA" id="ARBA00022679"/>
    </source>
</evidence>
<accession>A0A9W6UYE9</accession>
<comment type="catalytic activity">
    <reaction evidence="10">
        <text>L-threonyl-[protein] + FAD = FMN-L-threonyl-[protein] + AMP + H(+)</text>
        <dbReference type="Rhea" id="RHEA:36847"/>
        <dbReference type="Rhea" id="RHEA-COMP:11060"/>
        <dbReference type="Rhea" id="RHEA-COMP:11061"/>
        <dbReference type="ChEBI" id="CHEBI:15378"/>
        <dbReference type="ChEBI" id="CHEBI:30013"/>
        <dbReference type="ChEBI" id="CHEBI:57692"/>
        <dbReference type="ChEBI" id="CHEBI:74257"/>
        <dbReference type="ChEBI" id="CHEBI:456215"/>
        <dbReference type="EC" id="2.7.1.180"/>
    </reaction>
</comment>
<evidence type="ECO:0000256" key="6">
    <source>
        <dbReference type="ARBA" id="ARBA00022723"/>
    </source>
</evidence>